<dbReference type="SMART" id="SM00388">
    <property type="entry name" value="HisKA"/>
    <property type="match status" value="1"/>
</dbReference>
<dbReference type="GO" id="GO:0005886">
    <property type="term" value="C:plasma membrane"/>
    <property type="evidence" value="ECO:0007669"/>
    <property type="project" value="UniProtKB-SubCell"/>
</dbReference>
<dbReference type="InterPro" id="IPR013655">
    <property type="entry name" value="PAS_fold_3"/>
</dbReference>
<dbReference type="EC" id="2.7.13.3" evidence="3"/>
<dbReference type="Gene3D" id="3.30.565.10">
    <property type="entry name" value="Histidine kinase-like ATPase, C-terminal domain"/>
    <property type="match status" value="1"/>
</dbReference>
<dbReference type="InterPro" id="IPR003661">
    <property type="entry name" value="HisK_dim/P_dom"/>
</dbReference>
<feature type="domain" description="PAS" evidence="16">
    <location>
        <begin position="285"/>
        <end position="357"/>
    </location>
</feature>
<keyword evidence="6" id="KW-0808">Transferase</keyword>
<comment type="subcellular location">
    <subcellularLocation>
        <location evidence="2">Cell membrane</location>
    </subcellularLocation>
</comment>
<feature type="coiled-coil region" evidence="13">
    <location>
        <begin position="908"/>
        <end position="938"/>
    </location>
</feature>
<dbReference type="EMBL" id="AAXW01000005">
    <property type="protein sequence ID" value="EAZ92652.1"/>
    <property type="molecule type" value="Genomic_DNA"/>
</dbReference>
<dbReference type="InterPro" id="IPR036097">
    <property type="entry name" value="HisK_dim/P_sf"/>
</dbReference>
<feature type="domain" description="PAC" evidence="17">
    <location>
        <begin position="486"/>
        <end position="538"/>
    </location>
</feature>
<dbReference type="InterPro" id="IPR036890">
    <property type="entry name" value="HATPase_C_sf"/>
</dbReference>
<organism evidence="18 19">
    <name type="scientific">Crocosphaera chwakensis CCY0110</name>
    <dbReference type="NCBI Taxonomy" id="391612"/>
    <lineage>
        <taxon>Bacteria</taxon>
        <taxon>Bacillati</taxon>
        <taxon>Cyanobacteriota</taxon>
        <taxon>Cyanophyceae</taxon>
        <taxon>Oscillatoriophycideae</taxon>
        <taxon>Chroococcales</taxon>
        <taxon>Aphanothecaceae</taxon>
        <taxon>Crocosphaera</taxon>
        <taxon>Crocosphaera chwakensis</taxon>
    </lineage>
</organism>
<dbReference type="SUPFAM" id="SSF55874">
    <property type="entry name" value="ATPase domain of HSP90 chaperone/DNA topoisomerase II/histidine kinase"/>
    <property type="match status" value="1"/>
</dbReference>
<keyword evidence="4" id="KW-1003">Cell membrane</keyword>
<evidence type="ECO:0000259" key="15">
    <source>
        <dbReference type="PROSITE" id="PS50110"/>
    </source>
</evidence>
<dbReference type="PANTHER" id="PTHR43304">
    <property type="entry name" value="PHYTOCHROME-LIKE PROTEIN CPH1"/>
    <property type="match status" value="1"/>
</dbReference>
<evidence type="ECO:0000256" key="10">
    <source>
        <dbReference type="ARBA" id="ARBA00023012"/>
    </source>
</evidence>
<evidence type="ECO:0000256" key="7">
    <source>
        <dbReference type="ARBA" id="ARBA00022741"/>
    </source>
</evidence>
<dbReference type="Gene3D" id="3.30.450.20">
    <property type="entry name" value="PAS domain"/>
    <property type="match status" value="6"/>
</dbReference>
<dbReference type="FunFam" id="3.30.565.10:FF:000023">
    <property type="entry name" value="PAS domain-containing sensor histidine kinase"/>
    <property type="match status" value="1"/>
</dbReference>
<evidence type="ECO:0000256" key="5">
    <source>
        <dbReference type="ARBA" id="ARBA00022553"/>
    </source>
</evidence>
<keyword evidence="9" id="KW-0067">ATP-binding</keyword>
<comment type="catalytic activity">
    <reaction evidence="1">
        <text>ATP + protein L-histidine = ADP + protein N-phospho-L-histidine.</text>
        <dbReference type="EC" id="2.7.13.3"/>
    </reaction>
</comment>
<dbReference type="InterPro" id="IPR004358">
    <property type="entry name" value="Sig_transdc_His_kin-like_C"/>
</dbReference>
<dbReference type="Pfam" id="PF13188">
    <property type="entry name" value="PAS_8"/>
    <property type="match status" value="1"/>
</dbReference>
<dbReference type="PRINTS" id="PR00344">
    <property type="entry name" value="BCTRLSENSOR"/>
</dbReference>
<reference evidence="18 19" key="1">
    <citation type="submission" date="2007-03" db="EMBL/GenBank/DDBJ databases">
        <authorList>
            <person name="Stal L."/>
            <person name="Ferriera S."/>
            <person name="Johnson J."/>
            <person name="Kravitz S."/>
            <person name="Beeson K."/>
            <person name="Sutton G."/>
            <person name="Rogers Y.-H."/>
            <person name="Friedman R."/>
            <person name="Frazier M."/>
            <person name="Venter J.C."/>
        </authorList>
    </citation>
    <scope>NUCLEOTIDE SEQUENCE [LARGE SCALE GENOMIC DNA]</scope>
    <source>
        <strain evidence="18 19">CCY0110</strain>
    </source>
</reference>
<feature type="domain" description="PAS" evidence="16">
    <location>
        <begin position="792"/>
        <end position="862"/>
    </location>
</feature>
<dbReference type="PROSITE" id="PS50112">
    <property type="entry name" value="PAS"/>
    <property type="match status" value="4"/>
</dbReference>
<sequence length="1302" mass="147534">MTTQRTVLVIANSKEDDITYQQQLQQDRSIVYKILLGRSNTTLSALSQSTLKIDGILLELGSPHTPSLQLLSQLKKQTNAPIIVIDGGDTEIAVQAFKNGADDYLIKHRTTPDDLCLAMRTAIENAELKQELQRSQETFRTSVENMLDCFGIFSAMRDDLGKIVDFRIDYLNEAACQNNQMPKAMQIGRGLCEILPAHRQSGLFDEYCRVVETGKPLIKDSLIYDDTYGDRRLIRAFDIRASKLNDGFVASWRDVTAHRQLELELNQTITHINQHQQTTLALQQSQERLNLAMKAASMGSWDWNIQTGEVNWSSNLENLFGMSPGSFDGTYETVRAMIHPEDLPKVEQALQRALYNREEYNIEFRFIKPDGSLRWALGLGRVFYDDEGNPIMMTGVDMDISHRKQIETALRASETKLRGMTDNAPVMIWVTDSTGSCTYLNQRWYDFTGQREATALGFGWLDAVHPEDSEAARGIFLKANEKHESFRLEYRLRHHSGQYHWAIDAAHPWFGENGKFKGYIGAVIDISDRKQAEEALRHSEERYRTLFESMSEGFCVIKMLFDPDNQPIDYCFLETNPAFEQQTGLSQAVGKTARQLLPDLEPHWFETYGKVALTGESIRFEHGSDVMARWFDVSAFRIGLPEEGKVAILFEEISERKQTERKLQENALRFHTLADNISQFAWMANEQGWIFWYNQRWFDYTGTNLEEMQGWGWQKVHHPDHVKRVTEKINQCFATGEIWEDMFPLRSKTGEYRWFLSRAIPIRDEQGKVLRWFGTNTDITELREAENALRQSEERYRCLTESIPQLVWTANREGELLDVNQRWIEFTGLSLEQARADGWEAVVHPEDLPVLREQWTEAVQRGTPYQAEGRMRRMDGTYRWFLHQAIPQGNEPGKMIKWYGTATDIDVQKQLELERDRLLAQEQAAREVAERANRIKDEFLAVLSHELRSPLNPILGWSQLLQVRKLDEAQTAEALHTIERNAKLQTQLIDDLLDVAKILQGKLSLTMTSVNLAKTIEAAIETVKQTAKSKSIALESQLPNIGQVSGDEARLQQIVWNLLSNGIKFTPSGGQVKIHLKRVGSYAEILVKDTGKGISPDFLPHIFESFRQEDASITRKFGGLGLGLAIVSQLVEAHGGTIRAESPGEGLGATFTVQLPLLDAESEPQLSRELPQLAALDLTGVRVLAVDDDPDARALITGLLSEYGAEVLTVASAPEVLANLESFQPDVLVSDIGMPDLDGYSLIRQVRALPAHQGGQVPAIALTAYVREVDHQRAIDNGYQCHVSKPLESEPLIKAILVLTGN</sequence>
<evidence type="ECO:0000256" key="1">
    <source>
        <dbReference type="ARBA" id="ARBA00000085"/>
    </source>
</evidence>
<feature type="domain" description="Response regulatory" evidence="15">
    <location>
        <begin position="1182"/>
        <end position="1300"/>
    </location>
</feature>
<dbReference type="CDD" id="cd00156">
    <property type="entry name" value="REC"/>
    <property type="match status" value="1"/>
</dbReference>
<dbReference type="NCBIfam" id="TIGR00229">
    <property type="entry name" value="sensory_box"/>
    <property type="match status" value="5"/>
</dbReference>
<dbReference type="Gene3D" id="2.10.70.100">
    <property type="match status" value="1"/>
</dbReference>
<dbReference type="eggNOG" id="COG0784">
    <property type="taxonomic scope" value="Bacteria"/>
</dbReference>
<keyword evidence="7" id="KW-0547">Nucleotide-binding</keyword>
<dbReference type="CDD" id="cd00082">
    <property type="entry name" value="HisKA"/>
    <property type="match status" value="1"/>
</dbReference>
<dbReference type="Pfam" id="PF00072">
    <property type="entry name" value="Response_reg"/>
    <property type="match status" value="1"/>
</dbReference>
<dbReference type="GO" id="GO:0005524">
    <property type="term" value="F:ATP binding"/>
    <property type="evidence" value="ECO:0007669"/>
    <property type="project" value="UniProtKB-KW"/>
</dbReference>
<dbReference type="Pfam" id="PF00512">
    <property type="entry name" value="HisKA"/>
    <property type="match status" value="1"/>
</dbReference>
<evidence type="ECO:0000313" key="19">
    <source>
        <dbReference type="Proteomes" id="UP000003781"/>
    </source>
</evidence>
<dbReference type="SMART" id="SM00448">
    <property type="entry name" value="REC"/>
    <property type="match status" value="2"/>
</dbReference>
<accession>A3ILK1</accession>
<dbReference type="SUPFAM" id="SSF52172">
    <property type="entry name" value="CheY-like"/>
    <property type="match status" value="2"/>
</dbReference>
<dbReference type="InterPro" id="IPR003594">
    <property type="entry name" value="HATPase_dom"/>
</dbReference>
<gene>
    <name evidence="18" type="ORF">CY0110_23836</name>
</gene>
<dbReference type="Proteomes" id="UP000003781">
    <property type="component" value="Unassembled WGS sequence"/>
</dbReference>
<evidence type="ECO:0000259" key="16">
    <source>
        <dbReference type="PROSITE" id="PS50112"/>
    </source>
</evidence>
<feature type="domain" description="PAS" evidence="16">
    <location>
        <begin position="413"/>
        <end position="483"/>
    </location>
</feature>
<dbReference type="SMART" id="SM00387">
    <property type="entry name" value="HATPase_c"/>
    <property type="match status" value="1"/>
</dbReference>
<protein>
    <recommendedName>
        <fullName evidence="3">histidine kinase</fullName>
        <ecNumber evidence="3">2.7.13.3</ecNumber>
    </recommendedName>
</protein>
<feature type="domain" description="PAC" evidence="17">
    <location>
        <begin position="739"/>
        <end position="791"/>
    </location>
</feature>
<keyword evidence="10" id="KW-0902">Two-component regulatory system</keyword>
<comment type="caution">
    <text evidence="18">The sequence shown here is derived from an EMBL/GenBank/DDBJ whole genome shotgun (WGS) entry which is preliminary data.</text>
</comment>
<dbReference type="eggNOG" id="COG3437">
    <property type="taxonomic scope" value="Bacteria"/>
</dbReference>
<dbReference type="eggNOG" id="COG2202">
    <property type="taxonomic scope" value="Bacteria"/>
</dbReference>
<dbReference type="SUPFAM" id="SSF55785">
    <property type="entry name" value="PYP-like sensor domain (PAS domain)"/>
    <property type="match status" value="6"/>
</dbReference>
<evidence type="ECO:0000256" key="2">
    <source>
        <dbReference type="ARBA" id="ARBA00004236"/>
    </source>
</evidence>
<evidence type="ECO:0000256" key="13">
    <source>
        <dbReference type="SAM" id="Coils"/>
    </source>
</evidence>
<keyword evidence="19" id="KW-1185">Reference proteome</keyword>
<dbReference type="RefSeq" id="WP_008274221.1">
    <property type="nucleotide sequence ID" value="NZ_AAXW01000005.1"/>
</dbReference>
<proteinExistence type="predicted"/>
<keyword evidence="13" id="KW-0175">Coiled coil</keyword>
<name>A3ILK1_9CHRO</name>
<dbReference type="SMART" id="SM00086">
    <property type="entry name" value="PAC"/>
    <property type="match status" value="4"/>
</dbReference>
<dbReference type="InterPro" id="IPR005467">
    <property type="entry name" value="His_kinase_dom"/>
</dbReference>
<dbReference type="Pfam" id="PF08447">
    <property type="entry name" value="PAS_3"/>
    <property type="match status" value="4"/>
</dbReference>
<dbReference type="InterPro" id="IPR001789">
    <property type="entry name" value="Sig_transdc_resp-reg_receiver"/>
</dbReference>
<dbReference type="FunFam" id="3.30.450.20:FF:000099">
    <property type="entry name" value="Sensory box sensor histidine kinase"/>
    <property type="match status" value="3"/>
</dbReference>
<dbReference type="PROSITE" id="PS50110">
    <property type="entry name" value="RESPONSE_REGULATORY"/>
    <property type="match status" value="1"/>
</dbReference>
<feature type="domain" description="PAS" evidence="16">
    <location>
        <begin position="666"/>
        <end position="736"/>
    </location>
</feature>
<dbReference type="InterPro" id="IPR001610">
    <property type="entry name" value="PAC"/>
</dbReference>
<dbReference type="CDD" id="cd00130">
    <property type="entry name" value="PAS"/>
    <property type="match status" value="4"/>
</dbReference>
<keyword evidence="5 12" id="KW-0597">Phosphoprotein</keyword>
<dbReference type="InterPro" id="IPR052162">
    <property type="entry name" value="Sensor_kinase/Photoreceptor"/>
</dbReference>
<dbReference type="PANTHER" id="PTHR43304:SF1">
    <property type="entry name" value="PAC DOMAIN-CONTAINING PROTEIN"/>
    <property type="match status" value="1"/>
</dbReference>
<evidence type="ECO:0000256" key="9">
    <source>
        <dbReference type="ARBA" id="ARBA00022840"/>
    </source>
</evidence>
<dbReference type="InterPro" id="IPR011006">
    <property type="entry name" value="CheY-like_superfamily"/>
</dbReference>
<evidence type="ECO:0000256" key="12">
    <source>
        <dbReference type="PROSITE-ProRule" id="PRU00169"/>
    </source>
</evidence>
<dbReference type="SUPFAM" id="SSF47384">
    <property type="entry name" value="Homodimeric domain of signal transducing histidine kinase"/>
    <property type="match status" value="1"/>
</dbReference>
<feature type="domain" description="PAC" evidence="17">
    <location>
        <begin position="865"/>
        <end position="917"/>
    </location>
</feature>
<evidence type="ECO:0000313" key="18">
    <source>
        <dbReference type="EMBL" id="EAZ92652.1"/>
    </source>
</evidence>
<evidence type="ECO:0000256" key="8">
    <source>
        <dbReference type="ARBA" id="ARBA00022777"/>
    </source>
</evidence>
<dbReference type="SMART" id="SM00091">
    <property type="entry name" value="PAS"/>
    <property type="match status" value="5"/>
</dbReference>
<evidence type="ECO:0000259" key="14">
    <source>
        <dbReference type="PROSITE" id="PS50109"/>
    </source>
</evidence>
<feature type="domain" description="Histidine kinase" evidence="14">
    <location>
        <begin position="942"/>
        <end position="1159"/>
    </location>
</feature>
<evidence type="ECO:0000259" key="17">
    <source>
        <dbReference type="PROSITE" id="PS50113"/>
    </source>
</evidence>
<feature type="domain" description="PAC" evidence="17">
    <location>
        <begin position="360"/>
        <end position="412"/>
    </location>
</feature>
<dbReference type="Pfam" id="PF02518">
    <property type="entry name" value="HATPase_c"/>
    <property type="match status" value="1"/>
</dbReference>
<keyword evidence="11" id="KW-0472">Membrane</keyword>
<dbReference type="InterPro" id="IPR035965">
    <property type="entry name" value="PAS-like_dom_sf"/>
</dbReference>
<dbReference type="InterPro" id="IPR000700">
    <property type="entry name" value="PAS-assoc_C"/>
</dbReference>
<dbReference type="Gene3D" id="3.40.50.2300">
    <property type="match status" value="2"/>
</dbReference>
<keyword evidence="8 18" id="KW-0418">Kinase</keyword>
<dbReference type="GO" id="GO:0000155">
    <property type="term" value="F:phosphorelay sensor kinase activity"/>
    <property type="evidence" value="ECO:0007669"/>
    <property type="project" value="InterPro"/>
</dbReference>
<evidence type="ECO:0000256" key="4">
    <source>
        <dbReference type="ARBA" id="ARBA00022475"/>
    </source>
</evidence>
<dbReference type="eggNOG" id="COG2205">
    <property type="taxonomic scope" value="Bacteria"/>
</dbReference>
<dbReference type="CDD" id="cd16922">
    <property type="entry name" value="HATPase_EvgS-ArcB-TorS-like"/>
    <property type="match status" value="1"/>
</dbReference>
<feature type="modified residue" description="4-aspartylphosphate" evidence="12">
    <location>
        <position position="1231"/>
    </location>
</feature>
<dbReference type="PROSITE" id="PS50113">
    <property type="entry name" value="PAC"/>
    <property type="match status" value="4"/>
</dbReference>
<dbReference type="PROSITE" id="PS50109">
    <property type="entry name" value="HIS_KIN"/>
    <property type="match status" value="1"/>
</dbReference>
<evidence type="ECO:0000256" key="6">
    <source>
        <dbReference type="ARBA" id="ARBA00022679"/>
    </source>
</evidence>
<dbReference type="CDD" id="cd17580">
    <property type="entry name" value="REC_2_DhkD-like"/>
    <property type="match status" value="1"/>
</dbReference>
<evidence type="ECO:0000256" key="11">
    <source>
        <dbReference type="ARBA" id="ARBA00023136"/>
    </source>
</evidence>
<dbReference type="Gene3D" id="1.10.287.130">
    <property type="match status" value="1"/>
</dbReference>
<feature type="coiled-coil region" evidence="13">
    <location>
        <begin position="118"/>
        <end position="145"/>
    </location>
</feature>
<dbReference type="InterPro" id="IPR000014">
    <property type="entry name" value="PAS"/>
</dbReference>
<evidence type="ECO:0000256" key="3">
    <source>
        <dbReference type="ARBA" id="ARBA00012438"/>
    </source>
</evidence>